<keyword evidence="3" id="KW-0378">Hydrolase</keyword>
<keyword evidence="9" id="KW-1185">Reference proteome</keyword>
<gene>
    <name evidence="8" type="ORF">CYNAS_LOCUS12186</name>
</gene>
<evidence type="ECO:0000256" key="3">
    <source>
        <dbReference type="ARBA" id="ARBA00022759"/>
    </source>
</evidence>
<dbReference type="InterPro" id="IPR050951">
    <property type="entry name" value="Retrovirus_Pol_polyprotein"/>
</dbReference>
<dbReference type="EC" id="2.7.7.49" evidence="1"/>
<keyword evidence="4" id="KW-0548">Nucleotidyltransferase</keyword>
<accession>A0AA36GY55</accession>
<organism evidence="8 9">
    <name type="scientific">Cylicocyclus nassatus</name>
    <name type="common">Nematode worm</name>
    <dbReference type="NCBI Taxonomy" id="53992"/>
    <lineage>
        <taxon>Eukaryota</taxon>
        <taxon>Metazoa</taxon>
        <taxon>Ecdysozoa</taxon>
        <taxon>Nematoda</taxon>
        <taxon>Chromadorea</taxon>
        <taxon>Rhabditida</taxon>
        <taxon>Rhabditina</taxon>
        <taxon>Rhabditomorpha</taxon>
        <taxon>Strongyloidea</taxon>
        <taxon>Strongylidae</taxon>
        <taxon>Cylicocyclus</taxon>
    </lineage>
</organism>
<evidence type="ECO:0000256" key="2">
    <source>
        <dbReference type="ARBA" id="ARBA00022722"/>
    </source>
</evidence>
<dbReference type="FunFam" id="3.30.70.270:FF:000020">
    <property type="entry name" value="Transposon Tf2-6 polyprotein-like Protein"/>
    <property type="match status" value="1"/>
</dbReference>
<protein>
    <recommendedName>
        <fullName evidence="1">RNA-directed DNA polymerase</fullName>
        <ecNumber evidence="1">2.7.7.49</ecNumber>
    </recommendedName>
</protein>
<dbReference type="Pfam" id="PF17919">
    <property type="entry name" value="RT_RNaseH_2"/>
    <property type="match status" value="1"/>
</dbReference>
<dbReference type="PANTHER" id="PTHR37984:SF5">
    <property type="entry name" value="PROTEIN NYNRIN-LIKE"/>
    <property type="match status" value="1"/>
</dbReference>
<keyword evidence="5" id="KW-0511">Multifunctional enzyme</keyword>
<reference evidence="8" key="1">
    <citation type="submission" date="2023-07" db="EMBL/GenBank/DDBJ databases">
        <authorList>
            <consortium name="CYATHOMIX"/>
        </authorList>
    </citation>
    <scope>NUCLEOTIDE SEQUENCE</scope>
    <source>
        <strain evidence="8">N/A</strain>
    </source>
</reference>
<keyword evidence="2" id="KW-0540">Nuclease</keyword>
<evidence type="ECO:0000313" key="9">
    <source>
        <dbReference type="Proteomes" id="UP001176961"/>
    </source>
</evidence>
<feature type="region of interest" description="Disordered" evidence="6">
    <location>
        <begin position="219"/>
        <end position="238"/>
    </location>
</feature>
<dbReference type="InterPro" id="IPR043502">
    <property type="entry name" value="DNA/RNA_pol_sf"/>
</dbReference>
<evidence type="ECO:0000256" key="5">
    <source>
        <dbReference type="ARBA" id="ARBA00023268"/>
    </source>
</evidence>
<dbReference type="GO" id="GO:0003964">
    <property type="term" value="F:RNA-directed DNA polymerase activity"/>
    <property type="evidence" value="ECO:0007669"/>
    <property type="project" value="UniProtKB-KW"/>
</dbReference>
<evidence type="ECO:0000256" key="1">
    <source>
        <dbReference type="ARBA" id="ARBA00012493"/>
    </source>
</evidence>
<dbReference type="EMBL" id="CATQJL010000223">
    <property type="protein sequence ID" value="CAJ0600203.1"/>
    <property type="molecule type" value="Genomic_DNA"/>
</dbReference>
<dbReference type="PANTHER" id="PTHR37984">
    <property type="entry name" value="PROTEIN CBG26694"/>
    <property type="match status" value="1"/>
</dbReference>
<evidence type="ECO:0000256" key="6">
    <source>
        <dbReference type="SAM" id="MobiDB-lite"/>
    </source>
</evidence>
<evidence type="ECO:0000256" key="4">
    <source>
        <dbReference type="ARBA" id="ARBA00022918"/>
    </source>
</evidence>
<evidence type="ECO:0000259" key="7">
    <source>
        <dbReference type="Pfam" id="PF17919"/>
    </source>
</evidence>
<feature type="domain" description="Reverse transcriptase/retrotransposon-derived protein RNase H-like" evidence="7">
    <location>
        <begin position="85"/>
        <end position="183"/>
    </location>
</feature>
<dbReference type="Gene3D" id="3.30.70.270">
    <property type="match status" value="2"/>
</dbReference>
<name>A0AA36GY55_CYLNA</name>
<dbReference type="FunFam" id="3.10.20.370:FF:000001">
    <property type="entry name" value="Retrovirus-related Pol polyprotein from transposon 17.6-like protein"/>
    <property type="match status" value="1"/>
</dbReference>
<dbReference type="SUPFAM" id="SSF56672">
    <property type="entry name" value="DNA/RNA polymerases"/>
    <property type="match status" value="1"/>
</dbReference>
<comment type="caution">
    <text evidence="8">The sequence shown here is derived from an EMBL/GenBank/DDBJ whole genome shotgun (WGS) entry which is preliminary data.</text>
</comment>
<dbReference type="Proteomes" id="UP001176961">
    <property type="component" value="Unassembled WGS sequence"/>
</dbReference>
<dbReference type="InterPro" id="IPR041577">
    <property type="entry name" value="RT_RNaseH_2"/>
</dbReference>
<dbReference type="GO" id="GO:0004519">
    <property type="term" value="F:endonuclease activity"/>
    <property type="evidence" value="ECO:0007669"/>
    <property type="project" value="UniProtKB-KW"/>
</dbReference>
<keyword evidence="4" id="KW-0695">RNA-directed DNA polymerase</keyword>
<keyword evidence="3" id="KW-0255">Endonuclease</keyword>
<proteinExistence type="predicted"/>
<dbReference type="CDD" id="cd09274">
    <property type="entry name" value="RNase_HI_RT_Ty3"/>
    <property type="match status" value="1"/>
</dbReference>
<feature type="compositionally biased region" description="Polar residues" evidence="6">
    <location>
        <begin position="223"/>
        <end position="233"/>
    </location>
</feature>
<dbReference type="InterPro" id="IPR043128">
    <property type="entry name" value="Rev_trsase/Diguanyl_cyclase"/>
</dbReference>
<sequence>MKLKASKCEFARKEIKFLGFVLSKEGIRPNPEKTRAIDDYPTNRNPTDIKAFLGICSFFRRFVHNFAAIASPLTALTKKDAPFIWTAECEDAMRRLKEALTTAPILVAPTLGLPFVIETDSCGKAVAGVLKQEQDEHLKVIAYASRTLNVHESRYPAIELEALGVVFAVQKFRPYIDGAQCTVITDHAPLKALLHRKDLTGRLTKPGKANVVCDTLSRHPPQVNATQTGTNTESTIDLSSPDIIDSIKEEQNKTPWIASYKQAIENDEPNPYVRDYIILNGILYKLPEKVYQDPQIILPEDSDIKNTHQASA</sequence>
<keyword evidence="4" id="KW-0808">Transferase</keyword>
<evidence type="ECO:0000313" key="8">
    <source>
        <dbReference type="EMBL" id="CAJ0600203.1"/>
    </source>
</evidence>
<dbReference type="AlphaFoldDB" id="A0AA36GY55"/>
<dbReference type="Gene3D" id="3.10.20.370">
    <property type="match status" value="1"/>
</dbReference>